<evidence type="ECO:0000259" key="7">
    <source>
        <dbReference type="PROSITE" id="PS50089"/>
    </source>
</evidence>
<organism evidence="8 9">
    <name type="scientific">Steinernema glaseri</name>
    <dbReference type="NCBI Taxonomy" id="37863"/>
    <lineage>
        <taxon>Eukaryota</taxon>
        <taxon>Metazoa</taxon>
        <taxon>Ecdysozoa</taxon>
        <taxon>Nematoda</taxon>
        <taxon>Chromadorea</taxon>
        <taxon>Rhabditida</taxon>
        <taxon>Tylenchina</taxon>
        <taxon>Panagrolaimomorpha</taxon>
        <taxon>Strongyloidoidea</taxon>
        <taxon>Steinernematidae</taxon>
        <taxon>Steinernema</taxon>
    </lineage>
</organism>
<dbReference type="GO" id="GO:0008270">
    <property type="term" value="F:zinc ion binding"/>
    <property type="evidence" value="ECO:0007669"/>
    <property type="project" value="UniProtKB-KW"/>
</dbReference>
<dbReference type="PROSITE" id="PS50089">
    <property type="entry name" value="ZF_RING_2"/>
    <property type="match status" value="1"/>
</dbReference>
<dbReference type="AlphaFoldDB" id="A0A1I7ZIX5"/>
<keyword evidence="2 4" id="KW-0863">Zinc-finger</keyword>
<name>A0A1I7ZIX5_9BILA</name>
<evidence type="ECO:0000256" key="1">
    <source>
        <dbReference type="ARBA" id="ARBA00022723"/>
    </source>
</evidence>
<feature type="region of interest" description="Disordered" evidence="5">
    <location>
        <begin position="81"/>
        <end position="106"/>
    </location>
</feature>
<dbReference type="Proteomes" id="UP000095287">
    <property type="component" value="Unplaced"/>
</dbReference>
<dbReference type="Gene3D" id="3.30.40.10">
    <property type="entry name" value="Zinc/RING finger domain, C3HC4 (zinc finger)"/>
    <property type="match status" value="1"/>
</dbReference>
<sequence length="150" mass="16967">MPSYERLNCAICLGWLDGITPSVATDCGHIFHEKCFQKLKPYTLFSLRDCAYCSLRDCAYCRQTVFSTTKLFFSTDRYDCSTPLESEEESPDDSKQPAKGEHKKEGPIGVKVGEELQGRRYFCQLLVALLGAALYLFYVFIYSPRSASIA</sequence>
<dbReference type="SUPFAM" id="SSF57850">
    <property type="entry name" value="RING/U-box"/>
    <property type="match status" value="1"/>
</dbReference>
<keyword evidence="6" id="KW-0812">Transmembrane</keyword>
<dbReference type="InterPro" id="IPR001841">
    <property type="entry name" value="Znf_RING"/>
</dbReference>
<evidence type="ECO:0000313" key="9">
    <source>
        <dbReference type="WBParaSite" id="L893_g26654.t1"/>
    </source>
</evidence>
<keyword evidence="6" id="KW-1133">Transmembrane helix</keyword>
<keyword evidence="3" id="KW-0862">Zinc</keyword>
<evidence type="ECO:0000256" key="3">
    <source>
        <dbReference type="ARBA" id="ARBA00022833"/>
    </source>
</evidence>
<keyword evidence="8" id="KW-1185">Reference proteome</keyword>
<dbReference type="InterPro" id="IPR027370">
    <property type="entry name" value="Znf-RING_euk"/>
</dbReference>
<evidence type="ECO:0000256" key="4">
    <source>
        <dbReference type="PROSITE-ProRule" id="PRU00175"/>
    </source>
</evidence>
<feature type="compositionally biased region" description="Basic and acidic residues" evidence="5">
    <location>
        <begin position="92"/>
        <end position="106"/>
    </location>
</feature>
<dbReference type="SMART" id="SM00184">
    <property type="entry name" value="RING"/>
    <property type="match status" value="1"/>
</dbReference>
<feature type="domain" description="RING-type" evidence="7">
    <location>
        <begin position="9"/>
        <end position="54"/>
    </location>
</feature>
<protein>
    <submittedName>
        <fullName evidence="9">RING-type domain-containing protein</fullName>
    </submittedName>
</protein>
<evidence type="ECO:0000256" key="6">
    <source>
        <dbReference type="SAM" id="Phobius"/>
    </source>
</evidence>
<proteinExistence type="predicted"/>
<dbReference type="WBParaSite" id="L893_g26654.t1">
    <property type="protein sequence ID" value="L893_g26654.t1"/>
    <property type="gene ID" value="L893_g26654"/>
</dbReference>
<dbReference type="InterPro" id="IPR013083">
    <property type="entry name" value="Znf_RING/FYVE/PHD"/>
</dbReference>
<feature type="transmembrane region" description="Helical" evidence="6">
    <location>
        <begin position="121"/>
        <end position="141"/>
    </location>
</feature>
<keyword evidence="6" id="KW-0472">Membrane</keyword>
<keyword evidence="1" id="KW-0479">Metal-binding</keyword>
<evidence type="ECO:0000313" key="8">
    <source>
        <dbReference type="Proteomes" id="UP000095287"/>
    </source>
</evidence>
<evidence type="ECO:0000256" key="2">
    <source>
        <dbReference type="ARBA" id="ARBA00022771"/>
    </source>
</evidence>
<accession>A0A1I7ZIX5</accession>
<evidence type="ECO:0000256" key="5">
    <source>
        <dbReference type="SAM" id="MobiDB-lite"/>
    </source>
</evidence>
<reference evidence="9" key="1">
    <citation type="submission" date="2016-11" db="UniProtKB">
        <authorList>
            <consortium name="WormBaseParasite"/>
        </authorList>
    </citation>
    <scope>IDENTIFICATION</scope>
</reference>
<dbReference type="Pfam" id="PF13445">
    <property type="entry name" value="zf-RING_UBOX"/>
    <property type="match status" value="1"/>
</dbReference>